<feature type="transmembrane region" description="Helical" evidence="1">
    <location>
        <begin position="322"/>
        <end position="341"/>
    </location>
</feature>
<sequence length="350" mass="38937">MFELKFNPINRNSSIALYCQPFRFNRFRFQHSLELQTENPDTLFGLVHFVDYIPGRGVAGPDEAQVELKLDHSHAFSTSVNYQISDHACIFLKAKMVNVGALEYATGPISYWQYSNWSHRVLSVGYNYKHFQVEYTIHSEFSEPKLQVFMGLDVPGWYFKDMLSGRYTHPKTKSKEVKTMDSLAANAEMVQVEPLTSPTIVVDPELKSQSHQISTTDQEISSSLEINEVKQLNSDLSQETTQDLSGNSSLPLESQPILVLSSVDQTVSPMNAQVEEEGSVAETTCNPYKEIEEKALIQSEAVPPASLASTAHSSGPIGMGQALAAGVLFLGCTSLVVGHIWHRLNKVFNA</sequence>
<evidence type="ECO:0000256" key="1">
    <source>
        <dbReference type="SAM" id="Phobius"/>
    </source>
</evidence>
<evidence type="ECO:0000313" key="2">
    <source>
        <dbReference type="EMBL" id="AYC64202.1"/>
    </source>
</evidence>
<keyword evidence="2" id="KW-0934">Plastid</keyword>
<keyword evidence="1" id="KW-0812">Transmembrane</keyword>
<keyword evidence="1" id="KW-1133">Transmembrane helix</keyword>
<proteinExistence type="predicted"/>
<name>A0A3S7SZW7_9CHLO</name>
<dbReference type="EMBL" id="MH591091">
    <property type="protein sequence ID" value="AYC64202.1"/>
    <property type="molecule type" value="Genomic_DNA"/>
</dbReference>
<organism evidence="2">
    <name type="scientific">Pseudobryopsis hainanensis</name>
    <dbReference type="NCBI Taxonomy" id="2320808"/>
    <lineage>
        <taxon>Eukaryota</taxon>
        <taxon>Viridiplantae</taxon>
        <taxon>Chlorophyta</taxon>
        <taxon>core chlorophytes</taxon>
        <taxon>Ulvophyceae</taxon>
        <taxon>TCBD clade</taxon>
        <taxon>Bryopsidales</taxon>
        <taxon>Bryopsidineae</taxon>
        <taxon>Pseudobryopsidaceae</taxon>
        <taxon>Pseudobryopsis</taxon>
    </lineage>
</organism>
<keyword evidence="1" id="KW-0472">Membrane</keyword>
<keyword evidence="2" id="KW-0150">Chloroplast</keyword>
<reference evidence="2" key="1">
    <citation type="submission" date="2018-07" db="EMBL/GenBank/DDBJ databases">
        <authorList>
            <person name="Cremen M.C."/>
            <person name="Leliaert F."/>
            <person name="West J."/>
            <person name="Lam D.W."/>
            <person name="Shimada S."/>
            <person name="Lopez-Bautista J.M."/>
            <person name="Verbruggen H."/>
        </authorList>
    </citation>
    <scope>NUCLEOTIDE SEQUENCE</scope>
</reference>
<accession>A0A3S7SZW7</accession>
<dbReference type="AlphaFoldDB" id="A0A3S7SZW7"/>
<reference evidence="2" key="2">
    <citation type="journal article" date="2019" name="Mol. Phylogenet. Evol.">
        <title>Reassessment of the classification of bryopsidales (chlorophyta) based on chloroplast phylogenomic analyses.</title>
        <authorList>
            <person name="Cremen M.C."/>
            <person name="Leliaert F."/>
            <person name="West J."/>
            <person name="Lam D.W."/>
            <person name="Shimada S."/>
            <person name="Lopez-Bautista J.M."/>
            <person name="Verbruggen H."/>
        </authorList>
    </citation>
    <scope>NUCLEOTIDE SEQUENCE</scope>
</reference>
<geneLocation type="chloroplast" evidence="2"/>
<gene>
    <name evidence="2" type="primary">orf350</name>
</gene>
<protein>
    <submittedName>
        <fullName evidence="2">Uncharacterized protein</fullName>
    </submittedName>
</protein>